<evidence type="ECO:0000256" key="8">
    <source>
        <dbReference type="ARBA" id="ARBA00022741"/>
    </source>
</evidence>
<evidence type="ECO:0000259" key="16">
    <source>
        <dbReference type="Pfam" id="PF00288"/>
    </source>
</evidence>
<dbReference type="GO" id="GO:0009088">
    <property type="term" value="P:threonine biosynthetic process"/>
    <property type="evidence" value="ECO:0007669"/>
    <property type="project" value="UniProtKB-KW"/>
</dbReference>
<keyword evidence="10" id="KW-0067">ATP-binding</keyword>
<proteinExistence type="inferred from homology"/>
<evidence type="ECO:0000256" key="7">
    <source>
        <dbReference type="ARBA" id="ARBA00022697"/>
    </source>
</evidence>
<keyword evidence="7" id="KW-0791">Threonine biosynthesis</keyword>
<dbReference type="InterPro" id="IPR013750">
    <property type="entry name" value="GHMP_kinase_C_dom"/>
</dbReference>
<keyword evidence="5" id="KW-0028">Amino-acid biosynthesis</keyword>
<dbReference type="InterPro" id="IPR000870">
    <property type="entry name" value="Homoserine_kinase"/>
</dbReference>
<evidence type="ECO:0000256" key="5">
    <source>
        <dbReference type="ARBA" id="ARBA00022605"/>
    </source>
</evidence>
<feature type="domain" description="GHMP kinase C-terminal" evidence="17">
    <location>
        <begin position="309"/>
        <end position="368"/>
    </location>
</feature>
<keyword evidence="6" id="KW-0808">Transferase</keyword>
<dbReference type="Proteomes" id="UP001217918">
    <property type="component" value="Unassembled WGS sequence"/>
</dbReference>
<dbReference type="InterPro" id="IPR036554">
    <property type="entry name" value="GHMP_kinase_C_sf"/>
</dbReference>
<evidence type="ECO:0000256" key="9">
    <source>
        <dbReference type="ARBA" id="ARBA00022777"/>
    </source>
</evidence>
<dbReference type="Pfam" id="PF00288">
    <property type="entry name" value="GHMP_kinases_N"/>
    <property type="match status" value="1"/>
</dbReference>
<dbReference type="GO" id="GO:0016126">
    <property type="term" value="P:sterol biosynthetic process"/>
    <property type="evidence" value="ECO:0007669"/>
    <property type="project" value="UniProtKB-KW"/>
</dbReference>
<organism evidence="18 19">
    <name type="scientific">Phyllachora maydis</name>
    <dbReference type="NCBI Taxonomy" id="1825666"/>
    <lineage>
        <taxon>Eukaryota</taxon>
        <taxon>Fungi</taxon>
        <taxon>Dikarya</taxon>
        <taxon>Ascomycota</taxon>
        <taxon>Pezizomycotina</taxon>
        <taxon>Sordariomycetes</taxon>
        <taxon>Sordariomycetidae</taxon>
        <taxon>Phyllachorales</taxon>
        <taxon>Phyllachoraceae</taxon>
        <taxon>Phyllachora</taxon>
    </lineage>
</organism>
<sequence>MTAKSHTGMATLYAPTNLTGSTTSSNIYGVKATSRNTQSLGVPLPLGFQLVFVPCSSANIGPGFDVIGLALSLYLELHVSIDRSQTASTAPLNCRLTYECQGEGASDISLDPEANLLTRVALYVLRCHDQRAFPFETHVHIKNPIPLGRGLGSSGAAVVAGVLLGKECGGLDHLTQDRLFDFCLMIERHPDNVGAALYGGFVGTYLKPLTPEDVARVEIPLSEVLPAPAGGVDTGVKPPKPPVGIGHHIKFPWAAEIKAVAIIPEFEVPTHKARAVLPKEYPRPDVTFNLQRIALLPVALGMSPPDPELIHLAMQDRLHQPYRQTLIPGLTEIVKAMTPSTQPGLLGVCLSGAGPTILALATSNFEEIAGKIMARFTQQGIVCNWKLLEPAEGSQVVRV</sequence>
<comment type="similarity">
    <text evidence="2">Belongs to the GHMP kinase family. Homoserine kinase subfamily.</text>
</comment>
<keyword evidence="11" id="KW-0752">Steroid biosynthesis</keyword>
<dbReference type="SUPFAM" id="SSF54211">
    <property type="entry name" value="Ribosomal protein S5 domain 2-like"/>
    <property type="match status" value="1"/>
</dbReference>
<evidence type="ECO:0000256" key="4">
    <source>
        <dbReference type="ARBA" id="ARBA00017858"/>
    </source>
</evidence>
<dbReference type="Pfam" id="PF08544">
    <property type="entry name" value="GHMP_kinases_C"/>
    <property type="match status" value="1"/>
</dbReference>
<dbReference type="InterPro" id="IPR014721">
    <property type="entry name" value="Ribsml_uS5_D2-typ_fold_subgr"/>
</dbReference>
<dbReference type="GO" id="GO:0004413">
    <property type="term" value="F:homoserine kinase activity"/>
    <property type="evidence" value="ECO:0007669"/>
    <property type="project" value="UniProtKB-EC"/>
</dbReference>
<dbReference type="InterPro" id="IPR006204">
    <property type="entry name" value="GHMP_kinase_N_dom"/>
</dbReference>
<keyword evidence="11" id="KW-0756">Sterol biosynthesis</keyword>
<dbReference type="Gene3D" id="3.30.70.890">
    <property type="entry name" value="GHMP kinase, C-terminal domain"/>
    <property type="match status" value="1"/>
</dbReference>
<dbReference type="PANTHER" id="PTHR20861:SF1">
    <property type="entry name" value="HOMOSERINE KINASE"/>
    <property type="match status" value="1"/>
</dbReference>
<dbReference type="SUPFAM" id="SSF55060">
    <property type="entry name" value="GHMP Kinase, C-terminal domain"/>
    <property type="match status" value="1"/>
</dbReference>
<keyword evidence="9" id="KW-0418">Kinase</keyword>
<feature type="domain" description="GHMP kinase N-terminal" evidence="16">
    <location>
        <begin position="115"/>
        <end position="200"/>
    </location>
</feature>
<evidence type="ECO:0000256" key="14">
    <source>
        <dbReference type="ARBA" id="ARBA00049913"/>
    </source>
</evidence>
<keyword evidence="13" id="KW-0753">Steroid metabolism</keyword>
<accession>A0AAD9MB40</accession>
<comment type="pathway">
    <text evidence="1">Amino-acid biosynthesis; L-threonine biosynthesis; L-threonine from L-aspartate: step 4/5.</text>
</comment>
<dbReference type="PANTHER" id="PTHR20861">
    <property type="entry name" value="HOMOSERINE/4-DIPHOSPHOCYTIDYL-2-C-METHYL-D-ERYTHRITOL KINASE"/>
    <property type="match status" value="1"/>
</dbReference>
<dbReference type="GO" id="GO:0005524">
    <property type="term" value="F:ATP binding"/>
    <property type="evidence" value="ECO:0007669"/>
    <property type="project" value="UniProtKB-KW"/>
</dbReference>
<evidence type="ECO:0000256" key="1">
    <source>
        <dbReference type="ARBA" id="ARBA00005015"/>
    </source>
</evidence>
<keyword evidence="12" id="KW-1207">Sterol metabolism</keyword>
<dbReference type="EMBL" id="JAQQPM010000002">
    <property type="protein sequence ID" value="KAK2068475.1"/>
    <property type="molecule type" value="Genomic_DNA"/>
</dbReference>
<dbReference type="EC" id="2.7.1.39" evidence="3"/>
<gene>
    <name evidence="18" type="ORF">P8C59_003110</name>
</gene>
<evidence type="ECO:0000256" key="11">
    <source>
        <dbReference type="ARBA" id="ARBA00023011"/>
    </source>
</evidence>
<dbReference type="PRINTS" id="PR00958">
    <property type="entry name" value="HOMSERKINASE"/>
</dbReference>
<evidence type="ECO:0000313" key="18">
    <source>
        <dbReference type="EMBL" id="KAK2068475.1"/>
    </source>
</evidence>
<dbReference type="PROSITE" id="PS00627">
    <property type="entry name" value="GHMP_KINASES_ATP"/>
    <property type="match status" value="1"/>
</dbReference>
<evidence type="ECO:0000256" key="6">
    <source>
        <dbReference type="ARBA" id="ARBA00022679"/>
    </source>
</evidence>
<evidence type="ECO:0000256" key="13">
    <source>
        <dbReference type="ARBA" id="ARBA00023221"/>
    </source>
</evidence>
<evidence type="ECO:0000256" key="3">
    <source>
        <dbReference type="ARBA" id="ARBA00012078"/>
    </source>
</evidence>
<evidence type="ECO:0000256" key="12">
    <source>
        <dbReference type="ARBA" id="ARBA00023166"/>
    </source>
</evidence>
<protein>
    <recommendedName>
        <fullName evidence="4">Homoserine kinase</fullName>
        <ecNumber evidence="3">2.7.1.39</ecNumber>
    </recommendedName>
</protein>
<dbReference type="HAMAP" id="MF_00384">
    <property type="entry name" value="Homoser_kinase"/>
    <property type="match status" value="1"/>
</dbReference>
<comment type="catalytic activity">
    <reaction evidence="14">
        <text>L-homoserine + ATP = O-phospho-L-homoserine + ADP + H(+)</text>
        <dbReference type="Rhea" id="RHEA:13985"/>
        <dbReference type="ChEBI" id="CHEBI:15378"/>
        <dbReference type="ChEBI" id="CHEBI:30616"/>
        <dbReference type="ChEBI" id="CHEBI:57476"/>
        <dbReference type="ChEBI" id="CHEBI:57590"/>
        <dbReference type="ChEBI" id="CHEBI:456216"/>
        <dbReference type="EC" id="2.7.1.39"/>
    </reaction>
    <physiologicalReaction direction="left-to-right" evidence="14">
        <dbReference type="Rhea" id="RHEA:13986"/>
    </physiologicalReaction>
</comment>
<evidence type="ECO:0000256" key="15">
    <source>
        <dbReference type="ARBA" id="ARBA00054121"/>
    </source>
</evidence>
<dbReference type="FunFam" id="3.30.230.10:FF:000068">
    <property type="entry name" value="Homoserine kinase"/>
    <property type="match status" value="1"/>
</dbReference>
<dbReference type="Gene3D" id="3.30.230.10">
    <property type="match status" value="1"/>
</dbReference>
<evidence type="ECO:0000313" key="19">
    <source>
        <dbReference type="Proteomes" id="UP001217918"/>
    </source>
</evidence>
<keyword evidence="11" id="KW-0444">Lipid biosynthesis</keyword>
<evidence type="ECO:0000259" key="17">
    <source>
        <dbReference type="Pfam" id="PF08544"/>
    </source>
</evidence>
<dbReference type="AlphaFoldDB" id="A0AAD9MB40"/>
<dbReference type="InterPro" id="IPR020568">
    <property type="entry name" value="Ribosomal_Su5_D2-typ_SF"/>
</dbReference>
<evidence type="ECO:0000256" key="10">
    <source>
        <dbReference type="ARBA" id="ARBA00022840"/>
    </source>
</evidence>
<keyword evidence="19" id="KW-1185">Reference proteome</keyword>
<comment type="caution">
    <text evidence="18">The sequence shown here is derived from an EMBL/GenBank/DDBJ whole genome shotgun (WGS) entry which is preliminary data.</text>
</comment>
<dbReference type="NCBIfam" id="TIGR00191">
    <property type="entry name" value="thrB"/>
    <property type="match status" value="1"/>
</dbReference>
<evidence type="ECO:0000256" key="2">
    <source>
        <dbReference type="ARBA" id="ARBA00007370"/>
    </source>
</evidence>
<keyword evidence="13" id="KW-0443">Lipid metabolism</keyword>
<reference evidence="18" key="1">
    <citation type="journal article" date="2023" name="Mol. Plant Microbe Interact.">
        <title>Elucidating the Obligate Nature and Biological Capacity of an Invasive Fungal Corn Pathogen.</title>
        <authorList>
            <person name="MacCready J.S."/>
            <person name="Roggenkamp E.M."/>
            <person name="Gdanetz K."/>
            <person name="Chilvers M.I."/>
        </authorList>
    </citation>
    <scope>NUCLEOTIDE SEQUENCE</scope>
    <source>
        <strain evidence="18">PM02</strain>
    </source>
</reference>
<comment type="function">
    <text evidence="15">Commits homoserine to the threonine biosynthesis pathway by catalyzing its O-phosphorylation.</text>
</comment>
<name>A0AAD9MB40_9PEZI</name>
<dbReference type="InterPro" id="IPR006203">
    <property type="entry name" value="GHMP_knse_ATP-bd_CS"/>
</dbReference>
<keyword evidence="8" id="KW-0547">Nucleotide-binding</keyword>